<name>A0A499VMD8_STRAX</name>
<protein>
    <recommendedName>
        <fullName evidence="3">Acyl-CoA carboxylase subunit epsilon</fullName>
    </recommendedName>
</protein>
<dbReference type="OMA" id="FHAPHSW"/>
<dbReference type="GO" id="GO:0004658">
    <property type="term" value="F:propionyl-CoA carboxylase activity"/>
    <property type="evidence" value="ECO:0007669"/>
    <property type="project" value="InterPro"/>
</dbReference>
<dbReference type="RefSeq" id="WP_010983743.1">
    <property type="nucleotide sequence ID" value="NZ_BAABTN010000137.1"/>
</dbReference>
<sequence length="61" mass="6606">MTTPCIRIEKGAATDEELAALTVLFLTRAPRPEPDTAPPSPGSTTAWRPDPFHAPHSWQAP</sequence>
<dbReference type="InterPro" id="IPR032716">
    <property type="entry name" value="ACC_epsilon"/>
</dbReference>
<feature type="region of interest" description="Disordered" evidence="1">
    <location>
        <begin position="29"/>
        <end position="61"/>
    </location>
</feature>
<dbReference type="GO" id="GO:0003989">
    <property type="term" value="F:acetyl-CoA carboxylase activity"/>
    <property type="evidence" value="ECO:0007669"/>
    <property type="project" value="InterPro"/>
</dbReference>
<dbReference type="Pfam" id="PF13822">
    <property type="entry name" value="ACC_epsilon"/>
    <property type="match status" value="1"/>
</dbReference>
<reference evidence="2" key="1">
    <citation type="submission" date="2019-04" db="EMBL/GenBank/DDBJ databases">
        <title>Draft genome sequences of Streptomyces avermitilis MC3.</title>
        <authorList>
            <person name="Komaki H."/>
            <person name="Tamura T."/>
            <person name="Hosoyama A."/>
        </authorList>
    </citation>
    <scope>NUCLEOTIDE SEQUENCE</scope>
    <source>
        <strain evidence="2">MC3</strain>
    </source>
</reference>
<evidence type="ECO:0008006" key="3">
    <source>
        <dbReference type="Google" id="ProtNLM"/>
    </source>
</evidence>
<gene>
    <name evidence="2" type="ORF">SAVMC3_27080</name>
</gene>
<dbReference type="GeneID" id="41539395"/>
<organism evidence="2">
    <name type="scientific">Streptomyces avermitilis</name>
    <dbReference type="NCBI Taxonomy" id="33903"/>
    <lineage>
        <taxon>Bacteria</taxon>
        <taxon>Bacillati</taxon>
        <taxon>Actinomycetota</taxon>
        <taxon>Actinomycetes</taxon>
        <taxon>Kitasatosporales</taxon>
        <taxon>Streptomycetaceae</taxon>
        <taxon>Streptomyces</taxon>
    </lineage>
</organism>
<dbReference type="EMBL" id="AP019621">
    <property type="protein sequence ID" value="BBJ50079.1"/>
    <property type="molecule type" value="Genomic_DNA"/>
</dbReference>
<proteinExistence type="predicted"/>
<evidence type="ECO:0000313" key="2">
    <source>
        <dbReference type="EMBL" id="BBJ50079.1"/>
    </source>
</evidence>
<accession>A0A499VMD8</accession>
<evidence type="ECO:0000256" key="1">
    <source>
        <dbReference type="SAM" id="MobiDB-lite"/>
    </source>
</evidence>
<dbReference type="AlphaFoldDB" id="A0A499VMD8"/>